<dbReference type="AlphaFoldDB" id="A0A6N2YW76"/>
<feature type="domain" description="AAA" evidence="1">
    <location>
        <begin position="13"/>
        <end position="141"/>
    </location>
</feature>
<dbReference type="Pfam" id="PF13635">
    <property type="entry name" value="DUF4143"/>
    <property type="match status" value="1"/>
</dbReference>
<dbReference type="Pfam" id="PF13173">
    <property type="entry name" value="AAA_14"/>
    <property type="match status" value="1"/>
</dbReference>
<gene>
    <name evidence="3" type="ORF">PDLFYP31_00189</name>
</gene>
<evidence type="ECO:0000313" key="3">
    <source>
        <dbReference type="EMBL" id="VYT71304.1"/>
    </source>
</evidence>
<name>A0A6N2YW76_PARDI</name>
<evidence type="ECO:0000259" key="2">
    <source>
        <dbReference type="Pfam" id="PF13635"/>
    </source>
</evidence>
<proteinExistence type="predicted"/>
<dbReference type="PANTHER" id="PTHR33295">
    <property type="entry name" value="ATPASE"/>
    <property type="match status" value="1"/>
</dbReference>
<dbReference type="PANTHER" id="PTHR33295:SF20">
    <property type="entry name" value="ATPASE"/>
    <property type="match status" value="1"/>
</dbReference>
<dbReference type="InterPro" id="IPR027417">
    <property type="entry name" value="P-loop_NTPase"/>
</dbReference>
<sequence length="393" mass="45916">MDKFRPYIGQPIIKVLTGQRRIGKSYILLQLIEKIKHEDLNANIIAINKELKEFSNIHTDDELYQYIHQRLSSEQANYVFIDEIQEIPNFQNSLRSLLAEGNCDLYCTGSNANMLSGELATLLAGRYIEFPIHSLSFREFLDFHRLENNNESLQKYMRIGGMPYLIHLNGDERLSMDYLQNLYSTILLKDVIARKQIRNVDFLERLVNYLADNIGSLFSASNISKYLKSQRQQLPTQMVIDYSTALSQAYFLYKVSRADIQGLKIFEIGEKYYFEDLGIRNAICGINPLSDIQKWMENLVYMQLLRLGYQVLVGKIDTLEIDFIAHRLEERIYLQVSFRIEAERTRDREMAPLLRVSDHFPKYIITLDDFTTGITPEGINIVHLRDFLFMESL</sequence>
<dbReference type="SUPFAM" id="SSF52540">
    <property type="entry name" value="P-loop containing nucleoside triphosphate hydrolases"/>
    <property type="match status" value="1"/>
</dbReference>
<evidence type="ECO:0000259" key="1">
    <source>
        <dbReference type="Pfam" id="PF13173"/>
    </source>
</evidence>
<reference evidence="3" key="1">
    <citation type="submission" date="2019-11" db="EMBL/GenBank/DDBJ databases">
        <authorList>
            <person name="Feng L."/>
        </authorList>
    </citation>
    <scope>NUCLEOTIDE SEQUENCE</scope>
    <source>
        <strain evidence="3">PdistasonisLFYP31</strain>
    </source>
</reference>
<accession>A0A6N2YW76</accession>
<dbReference type="InterPro" id="IPR041682">
    <property type="entry name" value="AAA_14"/>
</dbReference>
<protein>
    <submittedName>
        <fullName evidence="3">Uncharacterized protein</fullName>
    </submittedName>
</protein>
<organism evidence="3">
    <name type="scientific">Parabacteroides distasonis</name>
    <dbReference type="NCBI Taxonomy" id="823"/>
    <lineage>
        <taxon>Bacteria</taxon>
        <taxon>Pseudomonadati</taxon>
        <taxon>Bacteroidota</taxon>
        <taxon>Bacteroidia</taxon>
        <taxon>Bacteroidales</taxon>
        <taxon>Tannerellaceae</taxon>
        <taxon>Parabacteroides</taxon>
    </lineage>
</organism>
<dbReference type="EMBL" id="CACRUW010000001">
    <property type="protein sequence ID" value="VYT71304.1"/>
    <property type="molecule type" value="Genomic_DNA"/>
</dbReference>
<dbReference type="InterPro" id="IPR025420">
    <property type="entry name" value="DUF4143"/>
</dbReference>
<feature type="domain" description="DUF4143" evidence="2">
    <location>
        <begin position="189"/>
        <end position="336"/>
    </location>
</feature>